<feature type="compositionally biased region" description="Polar residues" evidence="1">
    <location>
        <begin position="181"/>
        <end position="193"/>
    </location>
</feature>
<name>A0A8S2EYM2_9BILA</name>
<feature type="region of interest" description="Disordered" evidence="1">
    <location>
        <begin position="88"/>
        <end position="117"/>
    </location>
</feature>
<proteinExistence type="predicted"/>
<feature type="region of interest" description="Disordered" evidence="1">
    <location>
        <begin position="1"/>
        <end position="49"/>
    </location>
</feature>
<evidence type="ECO:0008006" key="5">
    <source>
        <dbReference type="Google" id="ProtNLM"/>
    </source>
</evidence>
<organism evidence="2 4">
    <name type="scientific">Didymodactylos carnosus</name>
    <dbReference type="NCBI Taxonomy" id="1234261"/>
    <lineage>
        <taxon>Eukaryota</taxon>
        <taxon>Metazoa</taxon>
        <taxon>Spiralia</taxon>
        <taxon>Gnathifera</taxon>
        <taxon>Rotifera</taxon>
        <taxon>Eurotatoria</taxon>
        <taxon>Bdelloidea</taxon>
        <taxon>Philodinida</taxon>
        <taxon>Philodinidae</taxon>
        <taxon>Didymodactylos</taxon>
    </lineage>
</organism>
<evidence type="ECO:0000313" key="3">
    <source>
        <dbReference type="EMBL" id="CAF4113557.1"/>
    </source>
</evidence>
<evidence type="ECO:0000256" key="1">
    <source>
        <dbReference type="SAM" id="MobiDB-lite"/>
    </source>
</evidence>
<dbReference type="EMBL" id="CAJNOK010019827">
    <property type="protein sequence ID" value="CAF1306391.1"/>
    <property type="molecule type" value="Genomic_DNA"/>
</dbReference>
<dbReference type="Proteomes" id="UP000682733">
    <property type="component" value="Unassembled WGS sequence"/>
</dbReference>
<evidence type="ECO:0000313" key="2">
    <source>
        <dbReference type="EMBL" id="CAF1306391.1"/>
    </source>
</evidence>
<accession>A0A8S2EYM2</accession>
<gene>
    <name evidence="2" type="ORF">OVA965_LOCUS28779</name>
    <name evidence="3" type="ORF">TMI583_LOCUS29540</name>
</gene>
<feature type="region of interest" description="Disordered" evidence="1">
    <location>
        <begin position="181"/>
        <end position="221"/>
    </location>
</feature>
<reference evidence="2" key="1">
    <citation type="submission" date="2021-02" db="EMBL/GenBank/DDBJ databases">
        <authorList>
            <person name="Nowell W R."/>
        </authorList>
    </citation>
    <scope>NUCLEOTIDE SEQUENCE</scope>
</reference>
<evidence type="ECO:0000313" key="4">
    <source>
        <dbReference type="Proteomes" id="UP000677228"/>
    </source>
</evidence>
<dbReference type="AlphaFoldDB" id="A0A8S2EYM2"/>
<feature type="compositionally biased region" description="Polar residues" evidence="1">
    <location>
        <begin position="100"/>
        <end position="117"/>
    </location>
</feature>
<protein>
    <recommendedName>
        <fullName evidence="5">NYN domain-containing protein</fullName>
    </recommendedName>
</protein>
<feature type="region of interest" description="Disordered" evidence="1">
    <location>
        <begin position="130"/>
        <end position="169"/>
    </location>
</feature>
<feature type="compositionally biased region" description="Low complexity" evidence="1">
    <location>
        <begin position="34"/>
        <end position="43"/>
    </location>
</feature>
<dbReference type="EMBL" id="CAJOBA010041406">
    <property type="protein sequence ID" value="CAF4113557.1"/>
    <property type="molecule type" value="Genomic_DNA"/>
</dbReference>
<feature type="compositionally biased region" description="Polar residues" evidence="1">
    <location>
        <begin position="1"/>
        <end position="11"/>
    </location>
</feature>
<dbReference type="CDD" id="cd18724">
    <property type="entry name" value="PIN_LabA-like"/>
    <property type="match status" value="1"/>
</dbReference>
<feature type="compositionally biased region" description="Polar residues" evidence="1">
    <location>
        <begin position="136"/>
        <end position="154"/>
    </location>
</feature>
<sequence length="522" mass="61014">MDWQLQPTQRYNYKPEQPVGQRQRTPPSARHDYNQQQQNNNNNRELPQTGHRHEVKVYLTNNSTEIAPQAQTLIQSRREPVTLIPTVQRHTIESKEQEPHQSTAGKNYNASLYTSSRSRLHTDKYDFEKVKYKQNGDGSPRQQENRYLSKNVTSDPVLPPSRSRRHSPLTSREFYLPADTQQHRFSSHQQQPTRARHISVKSSSWRLKSDVYSSDDDAGDNCTFTPRSYQQQRGLQVEDDVDHISRKRFNENRTRRQQEQYLANTDTRRNEKYQRSKSQQPRARVREIEEYGSEVDRRAQERQHHYRYSKPSDVHIIVDNSNVFIAAQHLFSISKSKNGLPSQSQQDAGIRINIGNLVTVIEQGRRPSDIRTRLVGGSTPPKTARVWTEWEKCGYRCLLGDRSHHDKEVFLDDMLHAQILTIVTDHEDNVNDAANSSRRLQTLILVSGDGNSNDNRTSFPAVVLKALKRKWLVEIWSWKASLSSKFNEIQNLFPEQLTINYLDEYRDKITFRQQPLQQSKIF</sequence>
<dbReference type="Gene3D" id="3.40.50.1010">
    <property type="entry name" value="5'-nuclease"/>
    <property type="match status" value="1"/>
</dbReference>
<feature type="compositionally biased region" description="Basic and acidic residues" evidence="1">
    <location>
        <begin position="90"/>
        <end position="99"/>
    </location>
</feature>
<comment type="caution">
    <text evidence="2">The sequence shown here is derived from an EMBL/GenBank/DDBJ whole genome shotgun (WGS) entry which is preliminary data.</text>
</comment>
<feature type="region of interest" description="Disordered" evidence="1">
    <location>
        <begin position="250"/>
        <end position="285"/>
    </location>
</feature>
<dbReference type="Proteomes" id="UP000677228">
    <property type="component" value="Unassembled WGS sequence"/>
</dbReference>